<reference evidence="1 2" key="1">
    <citation type="submission" date="2016-01" db="EMBL/GenBank/DDBJ databases">
        <title>Genome Sequences of Twelve Sporeforming Bacillus Species Isolated from Foods.</title>
        <authorList>
            <person name="Berendsen E.M."/>
            <person name="Wells-Bennik M.H."/>
            <person name="Krawcyk A.O."/>
            <person name="De Jong A."/>
            <person name="Holsappel S."/>
            <person name="Eijlander R.T."/>
            <person name="Kuipers O.P."/>
        </authorList>
    </citation>
    <scope>NUCLEOTIDE SEQUENCE [LARGE SCALE GENOMIC DNA]</scope>
    <source>
        <strain evidence="1 2">B4098</strain>
    </source>
</reference>
<dbReference type="PATRIC" id="fig|1398.26.peg.867"/>
<dbReference type="EMBL" id="LQYG01000013">
    <property type="protein sequence ID" value="KYC65727.1"/>
    <property type="molecule type" value="Genomic_DNA"/>
</dbReference>
<dbReference type="Proteomes" id="UP000075288">
    <property type="component" value="Unassembled WGS sequence"/>
</dbReference>
<evidence type="ECO:0000313" key="1">
    <source>
        <dbReference type="EMBL" id="KYC65727.1"/>
    </source>
</evidence>
<name>A0A150K839_HEYCO</name>
<comment type="caution">
    <text evidence="1">The sequence shown here is derived from an EMBL/GenBank/DDBJ whole genome shotgun (WGS) entry which is preliminary data.</text>
</comment>
<accession>A0A150K839</accession>
<organism evidence="1 2">
    <name type="scientific">Heyndrickxia coagulans</name>
    <name type="common">Weizmannia coagulans</name>
    <dbReference type="NCBI Taxonomy" id="1398"/>
    <lineage>
        <taxon>Bacteria</taxon>
        <taxon>Bacillati</taxon>
        <taxon>Bacillota</taxon>
        <taxon>Bacilli</taxon>
        <taxon>Bacillales</taxon>
        <taxon>Bacillaceae</taxon>
        <taxon>Heyndrickxia</taxon>
    </lineage>
</organism>
<gene>
    <name evidence="1" type="ORF">B4098_0944</name>
</gene>
<dbReference type="AlphaFoldDB" id="A0A150K839"/>
<protein>
    <submittedName>
        <fullName evidence="1">Uncharacterized protein</fullName>
    </submittedName>
</protein>
<evidence type="ECO:0000313" key="2">
    <source>
        <dbReference type="Proteomes" id="UP000075288"/>
    </source>
</evidence>
<proteinExistence type="predicted"/>
<sequence length="38" mass="4259">MILFAIKAQRFEHSGKLTVTKYGNVSIVPAAVEQRKRA</sequence>